<accession>A0ABR7IQ82</accession>
<dbReference type="InterPro" id="IPR018768">
    <property type="entry name" value="DUF2344"/>
</dbReference>
<gene>
    <name evidence="2" type="ORF">H8Z77_04130</name>
</gene>
<comment type="caution">
    <text evidence="2">The sequence shown here is derived from an EMBL/GenBank/DDBJ whole genome shotgun (WGS) entry which is preliminary data.</text>
</comment>
<protein>
    <submittedName>
        <fullName evidence="2">DUF2344 domain-containing protein</fullName>
    </submittedName>
</protein>
<feature type="domain" description="DUF2344" evidence="1">
    <location>
        <begin position="7"/>
        <end position="164"/>
    </location>
</feature>
<dbReference type="EMBL" id="JACOQK010000001">
    <property type="protein sequence ID" value="MBC5787214.1"/>
    <property type="molecule type" value="Genomic_DNA"/>
</dbReference>
<dbReference type="RefSeq" id="WP_186996264.1">
    <property type="nucleotide sequence ID" value="NZ_JACOQK010000001.1"/>
</dbReference>
<sequence length="219" mass="25823">MNDFKDIRVFYKKTGRLKYISHLDINRCMQRALKRAGLPVWYTQGFNTHIYLTFALPLSLGYESNYEVMDFRLIEEVPFEEVKQRMNEALPEGLEVFRVVEKRDKVDTIAAACYQIRLYGDDLQELETAWTDFLSEPWIEVEKKTKKGMKRIDIKPELLESQYQLDGDCLLWKVKLPAGANNINPSLYLDEFCKTYPNIMTHCDVLRTDILRSDGKRFE</sequence>
<keyword evidence="3" id="KW-1185">Reference proteome</keyword>
<evidence type="ECO:0000313" key="3">
    <source>
        <dbReference type="Proteomes" id="UP000649151"/>
    </source>
</evidence>
<reference evidence="2 3" key="1">
    <citation type="submission" date="2020-08" db="EMBL/GenBank/DDBJ databases">
        <title>Genome public.</title>
        <authorList>
            <person name="Liu C."/>
            <person name="Sun Q."/>
        </authorList>
    </citation>
    <scope>NUCLEOTIDE SEQUENCE [LARGE SCALE GENOMIC DNA]</scope>
    <source>
        <strain evidence="2 3">NSJ-27</strain>
    </source>
</reference>
<evidence type="ECO:0000313" key="2">
    <source>
        <dbReference type="EMBL" id="MBC5787214.1"/>
    </source>
</evidence>
<proteinExistence type="predicted"/>
<evidence type="ECO:0000259" key="1">
    <source>
        <dbReference type="Pfam" id="PF10105"/>
    </source>
</evidence>
<dbReference type="NCBIfam" id="TIGR03936">
    <property type="entry name" value="sam_1_link_chp"/>
    <property type="match status" value="1"/>
</dbReference>
<name>A0ABR7IQ82_9CLOT</name>
<organism evidence="2 3">
    <name type="scientific">Clostridium facile</name>
    <dbReference type="NCBI Taxonomy" id="2763035"/>
    <lineage>
        <taxon>Bacteria</taxon>
        <taxon>Bacillati</taxon>
        <taxon>Bacillota</taxon>
        <taxon>Clostridia</taxon>
        <taxon>Eubacteriales</taxon>
        <taxon>Clostridiaceae</taxon>
        <taxon>Clostridium</taxon>
    </lineage>
</organism>
<dbReference type="Pfam" id="PF10105">
    <property type="entry name" value="DUF2344"/>
    <property type="match status" value="1"/>
</dbReference>
<dbReference type="Proteomes" id="UP000649151">
    <property type="component" value="Unassembled WGS sequence"/>
</dbReference>